<comment type="caution">
    <text evidence="11">The sequence shown here is derived from an EMBL/GenBank/DDBJ whole genome shotgun (WGS) entry which is preliminary data.</text>
</comment>
<dbReference type="Proteomes" id="UP000256334">
    <property type="component" value="Unassembled WGS sequence"/>
</dbReference>
<feature type="transmembrane region" description="Helical" evidence="9">
    <location>
        <begin position="318"/>
        <end position="338"/>
    </location>
</feature>
<sequence>MTDIPDNRTTTSSPEEPTLNFRLGALGAAIPLIFFVGWAIITSVLGLSSEIGLVMGCLFGLTLGLLFCKSRWEAYAQGLFSGMAQPIGVVAVVAWFYAGMLAQVLQTGGLVEGLVWLGGISGASGGAFVGITFVLAAVFSTAVGTGYGTTVAFSTLMYPAGVALGCDPVVLFGAILAGAIFGDNLAPVSDTTIVSATTQDADVPGVVKSRFKYSIMAAVPSLVLFVLLGNASSDATGNQDALNAMMEQTDPTGLLMLIPFALVLVLALRGHHLITSLTWGIVAASIMIVAAGLAAPGEIMAFDPDSDTVVTGALVDGVSGYVNMAILILLIVATAHLLRLGGTMSAVTKALMRWIGDSVRRAELAIWGIVALLNSAITINTAAEIAAAPFVRELGEKYRIHRYRRANMLDAVTSALGYIFPWGAPVLLGWGTITAMQGQYEWLPVVAPTEVFPFVFHGWFLLVIMLFAAATGWGLRFETAEELARARRTR</sequence>
<feature type="transmembrane region" description="Helical" evidence="9">
    <location>
        <begin position="451"/>
        <end position="475"/>
    </location>
</feature>
<feature type="transmembrane region" description="Helical" evidence="9">
    <location>
        <begin position="213"/>
        <end position="231"/>
    </location>
</feature>
<dbReference type="EMBL" id="QRDJ01000009">
    <property type="protein sequence ID" value="REC93795.1"/>
    <property type="molecule type" value="Genomic_DNA"/>
</dbReference>
<keyword evidence="7 9" id="KW-0472">Membrane</keyword>
<evidence type="ECO:0000256" key="2">
    <source>
        <dbReference type="ARBA" id="ARBA00022448"/>
    </source>
</evidence>
<dbReference type="InterPro" id="IPR018461">
    <property type="entry name" value="Na/H_Antiport_NhaC-like_C"/>
</dbReference>
<evidence type="ECO:0000256" key="8">
    <source>
        <dbReference type="ARBA" id="ARBA00038435"/>
    </source>
</evidence>
<dbReference type="PANTHER" id="PTHR33451:SF3">
    <property type="entry name" value="MALATE-2H(+)_NA(+)-LACTATE ANTIPORTER"/>
    <property type="match status" value="1"/>
</dbReference>
<organism evidence="11 12">
    <name type="scientific">Kushneria indalinina DSM 14324</name>
    <dbReference type="NCBI Taxonomy" id="1122140"/>
    <lineage>
        <taxon>Bacteria</taxon>
        <taxon>Pseudomonadati</taxon>
        <taxon>Pseudomonadota</taxon>
        <taxon>Gammaproteobacteria</taxon>
        <taxon>Oceanospirillales</taxon>
        <taxon>Halomonadaceae</taxon>
        <taxon>Kushneria</taxon>
    </lineage>
</organism>
<dbReference type="RefSeq" id="WP_115855353.1">
    <property type="nucleotide sequence ID" value="NZ_QRDJ01000009.1"/>
</dbReference>
<feature type="transmembrane region" description="Helical" evidence="9">
    <location>
        <begin position="156"/>
        <end position="181"/>
    </location>
</feature>
<keyword evidence="6 9" id="KW-1133">Transmembrane helix</keyword>
<evidence type="ECO:0000256" key="3">
    <source>
        <dbReference type="ARBA" id="ARBA00022449"/>
    </source>
</evidence>
<feature type="transmembrane region" description="Helical" evidence="9">
    <location>
        <begin position="47"/>
        <end position="67"/>
    </location>
</feature>
<feature type="transmembrane region" description="Helical" evidence="9">
    <location>
        <begin position="277"/>
        <end position="297"/>
    </location>
</feature>
<keyword evidence="2" id="KW-0813">Transport</keyword>
<reference evidence="11 12" key="1">
    <citation type="submission" date="2018-07" db="EMBL/GenBank/DDBJ databases">
        <title>Genomic Encyclopedia of Type Strains, Phase IV (KMG-IV): sequencing the most valuable type-strain genomes for metagenomic binning, comparative biology and taxonomic classification.</title>
        <authorList>
            <person name="Goeker M."/>
        </authorList>
    </citation>
    <scope>NUCLEOTIDE SEQUENCE [LARGE SCALE GENOMIC DNA]</scope>
    <source>
        <strain evidence="11 12">DSM 14324</strain>
    </source>
</reference>
<dbReference type="InterPro" id="IPR052180">
    <property type="entry name" value="NhaC_Na-H+_Antiporter"/>
</dbReference>
<dbReference type="PANTHER" id="PTHR33451">
    <property type="entry name" value="MALATE-2H(+)/NA(+)-LACTATE ANTIPORTER"/>
    <property type="match status" value="1"/>
</dbReference>
<keyword evidence="12" id="KW-1185">Reference proteome</keyword>
<accession>A0A3D9DT05</accession>
<keyword evidence="3" id="KW-0050">Antiport</keyword>
<dbReference type="AlphaFoldDB" id="A0A3D9DT05"/>
<feature type="transmembrane region" description="Helical" evidence="9">
    <location>
        <begin position="21"/>
        <end position="41"/>
    </location>
</feature>
<evidence type="ECO:0000313" key="12">
    <source>
        <dbReference type="Proteomes" id="UP000256334"/>
    </source>
</evidence>
<feature type="transmembrane region" description="Helical" evidence="9">
    <location>
        <begin position="408"/>
        <end position="431"/>
    </location>
</feature>
<comment type="subcellular location">
    <subcellularLocation>
        <location evidence="1">Cell membrane</location>
        <topology evidence="1">Multi-pass membrane protein</topology>
    </subcellularLocation>
</comment>
<evidence type="ECO:0000259" key="10">
    <source>
        <dbReference type="Pfam" id="PF03553"/>
    </source>
</evidence>
<evidence type="ECO:0000256" key="6">
    <source>
        <dbReference type="ARBA" id="ARBA00022989"/>
    </source>
</evidence>
<comment type="similarity">
    <text evidence="8">Belongs to the NhaC Na(+)/H(+) (TC 2.A.35) antiporter family.</text>
</comment>
<evidence type="ECO:0000256" key="4">
    <source>
        <dbReference type="ARBA" id="ARBA00022475"/>
    </source>
</evidence>
<dbReference type="Pfam" id="PF03553">
    <property type="entry name" value="Na_H_antiporter"/>
    <property type="match status" value="1"/>
</dbReference>
<dbReference type="GO" id="GO:0005886">
    <property type="term" value="C:plasma membrane"/>
    <property type="evidence" value="ECO:0007669"/>
    <property type="project" value="UniProtKB-SubCell"/>
</dbReference>
<evidence type="ECO:0000256" key="7">
    <source>
        <dbReference type="ARBA" id="ARBA00023136"/>
    </source>
</evidence>
<feature type="transmembrane region" description="Helical" evidence="9">
    <location>
        <begin position="252"/>
        <end position="271"/>
    </location>
</feature>
<feature type="domain" description="Na+/H+ antiporter NhaC-like C-terminal" evidence="10">
    <location>
        <begin position="37"/>
        <end position="229"/>
    </location>
</feature>
<dbReference type="GO" id="GO:0015297">
    <property type="term" value="F:antiporter activity"/>
    <property type="evidence" value="ECO:0007669"/>
    <property type="project" value="UniProtKB-KW"/>
</dbReference>
<proteinExistence type="inferred from homology"/>
<evidence type="ECO:0000256" key="5">
    <source>
        <dbReference type="ARBA" id="ARBA00022692"/>
    </source>
</evidence>
<evidence type="ECO:0000313" key="11">
    <source>
        <dbReference type="EMBL" id="REC93795.1"/>
    </source>
</evidence>
<keyword evidence="4" id="KW-1003">Cell membrane</keyword>
<evidence type="ECO:0000256" key="9">
    <source>
        <dbReference type="SAM" id="Phobius"/>
    </source>
</evidence>
<dbReference type="OrthoDB" id="9762978at2"/>
<protein>
    <submittedName>
        <fullName evidence="11">Transporter (NhaC family)</fullName>
    </submittedName>
</protein>
<name>A0A3D9DT05_9GAMM</name>
<feature type="transmembrane region" description="Helical" evidence="9">
    <location>
        <begin position="79"/>
        <end position="102"/>
    </location>
</feature>
<gene>
    <name evidence="11" type="ORF">C8D72_3144</name>
</gene>
<evidence type="ECO:0000256" key="1">
    <source>
        <dbReference type="ARBA" id="ARBA00004651"/>
    </source>
</evidence>
<keyword evidence="5 9" id="KW-0812">Transmembrane</keyword>
<feature type="transmembrane region" description="Helical" evidence="9">
    <location>
        <begin position="114"/>
        <end position="144"/>
    </location>
</feature>